<dbReference type="PANTHER" id="PTHR48081">
    <property type="entry name" value="AB HYDROLASE SUPERFAMILY PROTEIN C4A8.06C"/>
    <property type="match status" value="1"/>
</dbReference>
<evidence type="ECO:0000256" key="3">
    <source>
        <dbReference type="SAM" id="SignalP"/>
    </source>
</evidence>
<evidence type="ECO:0000256" key="1">
    <source>
        <dbReference type="ARBA" id="ARBA00022801"/>
    </source>
</evidence>
<feature type="domain" description="Alpha/beta hydrolase fold-3" evidence="4">
    <location>
        <begin position="94"/>
        <end position="295"/>
    </location>
</feature>
<evidence type="ECO:0000313" key="5">
    <source>
        <dbReference type="EMBL" id="TAA25855.1"/>
    </source>
</evidence>
<dbReference type="EMBL" id="SHMC01000003">
    <property type="protein sequence ID" value="TAA25855.1"/>
    <property type="molecule type" value="Genomic_DNA"/>
</dbReference>
<dbReference type="Pfam" id="PF07859">
    <property type="entry name" value="Abhydrolase_3"/>
    <property type="match status" value="1"/>
</dbReference>
<reference evidence="5 6" key="1">
    <citation type="submission" date="2019-02" db="EMBL/GenBank/DDBJ databases">
        <title>WGS of Pseudoxanthomonas species novum from clinical isolates.</title>
        <authorList>
            <person name="Bernier A.-M."/>
            <person name="Bernard K."/>
            <person name="Vachon A."/>
        </authorList>
    </citation>
    <scope>NUCLEOTIDE SEQUENCE [LARGE SCALE GENOMIC DNA]</scope>
    <source>
        <strain evidence="5 6">NML171200</strain>
    </source>
</reference>
<dbReference type="PANTHER" id="PTHR48081:SF6">
    <property type="entry name" value="PEPTIDASE S9 PROLYL OLIGOPEPTIDASE CATALYTIC DOMAIN-CONTAINING PROTEIN"/>
    <property type="match status" value="1"/>
</dbReference>
<evidence type="ECO:0000313" key="6">
    <source>
        <dbReference type="Proteomes" id="UP000292627"/>
    </source>
</evidence>
<dbReference type="RefSeq" id="WP_130551472.1">
    <property type="nucleotide sequence ID" value="NZ_SHMC01000003.1"/>
</dbReference>
<dbReference type="Proteomes" id="UP000292627">
    <property type="component" value="Unassembled WGS sequence"/>
</dbReference>
<sequence>MRWVQVLLLLAVAVSAQAAERPSAETPEELSHRILLWPGGTGPGSEGAPAQPTIVDHSDDPAVPDRSIRGIRAPYMVVYRPAHPNGSALLVVPGGGYAHIVIDNEGTSLVPAFAEQAGITLFVLRYRLPDEGHVDGRDAPLADAQRALRLIRAHAKADGLDPARVGVMGFSAGGHVAASLSTRFEDAVYAPVDAVDRLSARPDFALLIYPVIDMGNAIGHTGSRKRLLGPHPDAQLVHDYSMQNRVSARTPPTFLLAAQDDDVVPVQNTLVYEQALLGAGVSSELHVFPKGGHGFGVRRIQGLPLASWPRLAVDWMAWQTAQAPAR</sequence>
<dbReference type="InterPro" id="IPR013094">
    <property type="entry name" value="AB_hydrolase_3"/>
</dbReference>
<dbReference type="OrthoDB" id="9771666at2"/>
<dbReference type="Gene3D" id="3.40.50.1820">
    <property type="entry name" value="alpha/beta hydrolase"/>
    <property type="match status" value="1"/>
</dbReference>
<gene>
    <name evidence="5" type="ORF">EA660_10535</name>
</gene>
<comment type="caution">
    <text evidence="5">The sequence shown here is derived from an EMBL/GenBank/DDBJ whole genome shotgun (WGS) entry which is preliminary data.</text>
</comment>
<feature type="chain" id="PRO_5020650804" evidence="3">
    <location>
        <begin position="19"/>
        <end position="326"/>
    </location>
</feature>
<dbReference type="GO" id="GO:0016787">
    <property type="term" value="F:hydrolase activity"/>
    <property type="evidence" value="ECO:0007669"/>
    <property type="project" value="UniProtKB-KW"/>
</dbReference>
<dbReference type="SUPFAM" id="SSF53474">
    <property type="entry name" value="alpha/beta-Hydrolases"/>
    <property type="match status" value="1"/>
</dbReference>
<feature type="signal peptide" evidence="3">
    <location>
        <begin position="1"/>
        <end position="18"/>
    </location>
</feature>
<protein>
    <submittedName>
        <fullName evidence="5">Alpha/beta hydrolase</fullName>
    </submittedName>
</protein>
<keyword evidence="3" id="KW-0732">Signal</keyword>
<proteinExistence type="predicted"/>
<dbReference type="InterPro" id="IPR050300">
    <property type="entry name" value="GDXG_lipolytic_enzyme"/>
</dbReference>
<evidence type="ECO:0000256" key="2">
    <source>
        <dbReference type="SAM" id="MobiDB-lite"/>
    </source>
</evidence>
<keyword evidence="1 5" id="KW-0378">Hydrolase</keyword>
<organism evidence="5 6">
    <name type="scientific">Pseudoxanthomonas winnipegensis</name>
    <dbReference type="NCBI Taxonomy" id="2480810"/>
    <lineage>
        <taxon>Bacteria</taxon>
        <taxon>Pseudomonadati</taxon>
        <taxon>Pseudomonadota</taxon>
        <taxon>Gammaproteobacteria</taxon>
        <taxon>Lysobacterales</taxon>
        <taxon>Lysobacteraceae</taxon>
        <taxon>Pseudoxanthomonas</taxon>
    </lineage>
</organism>
<feature type="region of interest" description="Disordered" evidence="2">
    <location>
        <begin position="36"/>
        <end position="65"/>
    </location>
</feature>
<name>A0A4Q8LBH1_9GAMM</name>
<accession>A0A4Q8LBH1</accession>
<dbReference type="InterPro" id="IPR029058">
    <property type="entry name" value="AB_hydrolase_fold"/>
</dbReference>
<evidence type="ECO:0000259" key="4">
    <source>
        <dbReference type="Pfam" id="PF07859"/>
    </source>
</evidence>
<dbReference type="AlphaFoldDB" id="A0A4Q8LBH1"/>